<protein>
    <recommendedName>
        <fullName evidence="3">DUF6533 domain-containing protein</fullName>
    </recommendedName>
</protein>
<feature type="transmembrane region" description="Helical" evidence="2">
    <location>
        <begin position="232"/>
        <end position="250"/>
    </location>
</feature>
<gene>
    <name evidence="4" type="ORF">M407DRAFT_17997</name>
</gene>
<feature type="transmembrane region" description="Helical" evidence="2">
    <location>
        <begin position="192"/>
        <end position="212"/>
    </location>
</feature>
<evidence type="ECO:0000313" key="4">
    <source>
        <dbReference type="EMBL" id="KIO33131.1"/>
    </source>
</evidence>
<keyword evidence="2" id="KW-0472">Membrane</keyword>
<reference evidence="5" key="2">
    <citation type="submission" date="2015-01" db="EMBL/GenBank/DDBJ databases">
        <title>Evolutionary Origins and Diversification of the Mycorrhizal Mutualists.</title>
        <authorList>
            <consortium name="DOE Joint Genome Institute"/>
            <consortium name="Mycorrhizal Genomics Consortium"/>
            <person name="Kohler A."/>
            <person name="Kuo A."/>
            <person name="Nagy L.G."/>
            <person name="Floudas D."/>
            <person name="Copeland A."/>
            <person name="Barry K.W."/>
            <person name="Cichocki N."/>
            <person name="Veneault-Fourrey C."/>
            <person name="LaButti K."/>
            <person name="Lindquist E.A."/>
            <person name="Lipzen A."/>
            <person name="Lundell T."/>
            <person name="Morin E."/>
            <person name="Murat C."/>
            <person name="Riley R."/>
            <person name="Ohm R."/>
            <person name="Sun H."/>
            <person name="Tunlid A."/>
            <person name="Henrissat B."/>
            <person name="Grigoriev I.V."/>
            <person name="Hibbett D.S."/>
            <person name="Martin F."/>
        </authorList>
    </citation>
    <scope>NUCLEOTIDE SEQUENCE [LARGE SCALE GENOMIC DNA]</scope>
    <source>
        <strain evidence="5">MUT 4182</strain>
    </source>
</reference>
<feature type="domain" description="DUF6533" evidence="3">
    <location>
        <begin position="40"/>
        <end position="82"/>
    </location>
</feature>
<evidence type="ECO:0000256" key="2">
    <source>
        <dbReference type="SAM" id="Phobius"/>
    </source>
</evidence>
<keyword evidence="2" id="KW-1133">Transmembrane helix</keyword>
<keyword evidence="5" id="KW-1185">Reference proteome</keyword>
<evidence type="ECO:0000259" key="3">
    <source>
        <dbReference type="Pfam" id="PF20151"/>
    </source>
</evidence>
<dbReference type="Pfam" id="PF20151">
    <property type="entry name" value="DUF6533"/>
    <property type="match status" value="1"/>
</dbReference>
<dbReference type="AlphaFoldDB" id="A0A0C3QUN0"/>
<sequence length="424" mass="47370">MLSWPTRELQLLDTQQTDLSTILPTVSTYLLRVWIMNSLRIATFTFVIYDIIMTFDREVYYVWKSRWTFAKSVFLINRYIPPVVLAFQLVRTVVSSPSSRLRPRGHSACTHGHCHHPGHQLRLNDQAFVACFAPPIAIVSSAKLLTHDSDSTRDAELSERVSTYISLVSGVDPALVPWQLERCFVRSLPMKYMGVIIGTLVYESSILAAMIYRMFQDTTKSKLTEAFYRDGVVYYLLMLCALLSAAVAGFDTNSPVSQAYVGSMYFVGIKATLCSHIILRLRSYFSEDSIIYSSERTISEGDEAYDLSRTAGITIQISATRSSGPQRQELEWTDGPDPKRPKLVHRSRFDSGRNVWVATGYPNADTAGRGGIPRRSTSWLGRSGTPEGGSSSVVMGDSSDKVPSDLEMDEFTPESSSRDVRNGA</sequence>
<dbReference type="OrthoDB" id="3239222at2759"/>
<organism evidence="4 5">
    <name type="scientific">Tulasnella calospora MUT 4182</name>
    <dbReference type="NCBI Taxonomy" id="1051891"/>
    <lineage>
        <taxon>Eukaryota</taxon>
        <taxon>Fungi</taxon>
        <taxon>Dikarya</taxon>
        <taxon>Basidiomycota</taxon>
        <taxon>Agaricomycotina</taxon>
        <taxon>Agaricomycetes</taxon>
        <taxon>Cantharellales</taxon>
        <taxon>Tulasnellaceae</taxon>
        <taxon>Tulasnella</taxon>
    </lineage>
</organism>
<dbReference type="Proteomes" id="UP000054248">
    <property type="component" value="Unassembled WGS sequence"/>
</dbReference>
<feature type="compositionally biased region" description="Low complexity" evidence="1">
    <location>
        <begin position="388"/>
        <end position="397"/>
    </location>
</feature>
<dbReference type="HOGENOM" id="CLU_647578_0_0_1"/>
<feature type="region of interest" description="Disordered" evidence="1">
    <location>
        <begin position="360"/>
        <end position="424"/>
    </location>
</feature>
<reference evidence="4 5" key="1">
    <citation type="submission" date="2014-04" db="EMBL/GenBank/DDBJ databases">
        <authorList>
            <consortium name="DOE Joint Genome Institute"/>
            <person name="Kuo A."/>
            <person name="Girlanda M."/>
            <person name="Perotto S."/>
            <person name="Kohler A."/>
            <person name="Nagy L.G."/>
            <person name="Floudas D."/>
            <person name="Copeland A."/>
            <person name="Barry K.W."/>
            <person name="Cichocki N."/>
            <person name="Veneault-Fourrey C."/>
            <person name="LaButti K."/>
            <person name="Lindquist E.A."/>
            <person name="Lipzen A."/>
            <person name="Lundell T."/>
            <person name="Morin E."/>
            <person name="Murat C."/>
            <person name="Sun H."/>
            <person name="Tunlid A."/>
            <person name="Henrissat B."/>
            <person name="Grigoriev I.V."/>
            <person name="Hibbett D.S."/>
            <person name="Martin F."/>
            <person name="Nordberg H.P."/>
            <person name="Cantor M.N."/>
            <person name="Hua S.X."/>
        </authorList>
    </citation>
    <scope>NUCLEOTIDE SEQUENCE [LARGE SCALE GENOMIC DNA]</scope>
    <source>
        <strain evidence="4 5">MUT 4182</strain>
    </source>
</reference>
<dbReference type="EMBL" id="KN822950">
    <property type="protein sequence ID" value="KIO33131.1"/>
    <property type="molecule type" value="Genomic_DNA"/>
</dbReference>
<accession>A0A0C3QUN0</accession>
<feature type="transmembrane region" description="Helical" evidence="2">
    <location>
        <begin position="262"/>
        <end position="279"/>
    </location>
</feature>
<name>A0A0C3QUN0_9AGAM</name>
<proteinExistence type="predicted"/>
<evidence type="ECO:0000313" key="5">
    <source>
        <dbReference type="Proteomes" id="UP000054248"/>
    </source>
</evidence>
<keyword evidence="2" id="KW-0812">Transmembrane</keyword>
<dbReference type="InterPro" id="IPR045340">
    <property type="entry name" value="DUF6533"/>
</dbReference>
<evidence type="ECO:0000256" key="1">
    <source>
        <dbReference type="SAM" id="MobiDB-lite"/>
    </source>
</evidence>
<feature type="region of interest" description="Disordered" evidence="1">
    <location>
        <begin position="319"/>
        <end position="344"/>
    </location>
</feature>